<evidence type="ECO:0000256" key="1">
    <source>
        <dbReference type="SAM" id="Phobius"/>
    </source>
</evidence>
<reference evidence="3" key="1">
    <citation type="submission" date="2007-10" db="EMBL/GenBank/DDBJ databases">
        <title>Complete sequence of chromosome of Desulforudis audaxviator MP104C.</title>
        <authorList>
            <person name="Copeland A."/>
            <person name="Lucas S."/>
            <person name="Lapidus A."/>
            <person name="Barry K."/>
            <person name="Glavina del Rio T."/>
            <person name="Dalin E."/>
            <person name="Tice H."/>
            <person name="Bruce D."/>
            <person name="Pitluck S."/>
            <person name="Lowry S.R."/>
            <person name="Larimer F."/>
            <person name="Land M.L."/>
            <person name="Hauser L."/>
            <person name="Kyrpides N."/>
            <person name="Ivanova N.N."/>
            <person name="Richardson P."/>
        </authorList>
    </citation>
    <scope>NUCLEOTIDE SEQUENCE [LARGE SCALE GENOMIC DNA]</scope>
    <source>
        <strain evidence="3">MP104C</strain>
    </source>
</reference>
<dbReference type="HOGENOM" id="CLU_2355128_0_0_9"/>
<gene>
    <name evidence="2" type="ordered locus">Daud_0080</name>
</gene>
<keyword evidence="1" id="KW-1133">Transmembrane helix</keyword>
<protein>
    <submittedName>
        <fullName evidence="2">Uncharacterized protein</fullName>
    </submittedName>
</protein>
<evidence type="ECO:0000313" key="2">
    <source>
        <dbReference type="EMBL" id="ACA58648.1"/>
    </source>
</evidence>
<organism evidence="2 3">
    <name type="scientific">Desulforudis audaxviator (strain MP104C)</name>
    <dbReference type="NCBI Taxonomy" id="477974"/>
    <lineage>
        <taxon>Bacteria</taxon>
        <taxon>Bacillati</taxon>
        <taxon>Bacillota</taxon>
        <taxon>Clostridia</taxon>
        <taxon>Thermoanaerobacterales</taxon>
        <taxon>Candidatus Desulforudaceae</taxon>
        <taxon>Candidatus Desulforudis</taxon>
    </lineage>
</organism>
<keyword evidence="1" id="KW-0812">Transmembrane</keyword>
<dbReference type="KEGG" id="dau:Daud_0080"/>
<dbReference type="AlphaFoldDB" id="B1I187"/>
<name>B1I187_DESAP</name>
<sequence length="96" mass="10953">MNDQDRGKDRKPEMIVEYVPEKRKTQGGPRRPENGTWQGRFYYYKNTRPFSPLALAVLAVAGLVAVCLVLAIGAIILFFALGAGLLFVLWRRLMRR</sequence>
<keyword evidence="3" id="KW-1185">Reference proteome</keyword>
<dbReference type="EMBL" id="CP000860">
    <property type="protein sequence ID" value="ACA58648.1"/>
    <property type="molecule type" value="Genomic_DNA"/>
</dbReference>
<accession>B1I187</accession>
<reference evidence="2 3" key="2">
    <citation type="journal article" date="2008" name="Science">
        <title>Environmental genomics reveals a single-species ecosystem deep within Earth.</title>
        <authorList>
            <person name="Chivian D."/>
            <person name="Brodie E.L."/>
            <person name="Alm E.J."/>
            <person name="Culley D.E."/>
            <person name="Dehal P.S."/>
            <person name="Desantis T.Z."/>
            <person name="Gihring T.M."/>
            <person name="Lapidus A."/>
            <person name="Lin L.H."/>
            <person name="Lowry S.R."/>
            <person name="Moser D.P."/>
            <person name="Richardson P.M."/>
            <person name="Southam G."/>
            <person name="Wanger G."/>
            <person name="Pratt L.M."/>
            <person name="Andersen G.L."/>
            <person name="Hazen T.C."/>
            <person name="Brockman F.J."/>
            <person name="Arkin A.P."/>
            <person name="Onstott T.C."/>
        </authorList>
    </citation>
    <scope>NUCLEOTIDE SEQUENCE [LARGE SCALE GENOMIC DNA]</scope>
    <source>
        <strain evidence="2 3">MP104C</strain>
    </source>
</reference>
<proteinExistence type="predicted"/>
<evidence type="ECO:0000313" key="3">
    <source>
        <dbReference type="Proteomes" id="UP000008544"/>
    </source>
</evidence>
<feature type="transmembrane region" description="Helical" evidence="1">
    <location>
        <begin position="57"/>
        <end position="90"/>
    </location>
</feature>
<dbReference type="Proteomes" id="UP000008544">
    <property type="component" value="Chromosome"/>
</dbReference>
<dbReference type="RefSeq" id="WP_012301242.1">
    <property type="nucleotide sequence ID" value="NC_010424.1"/>
</dbReference>
<keyword evidence="1" id="KW-0472">Membrane</keyword>